<dbReference type="AlphaFoldDB" id="A0A6G8QB98"/>
<organism evidence="2 3">
    <name type="scientific">Rubrobacter tropicus</name>
    <dbReference type="NCBI Taxonomy" id="2653851"/>
    <lineage>
        <taxon>Bacteria</taxon>
        <taxon>Bacillati</taxon>
        <taxon>Actinomycetota</taxon>
        <taxon>Rubrobacteria</taxon>
        <taxon>Rubrobacterales</taxon>
        <taxon>Rubrobacteraceae</taxon>
        <taxon>Rubrobacter</taxon>
    </lineage>
</organism>
<dbReference type="Gene3D" id="3.40.1180.10">
    <property type="entry name" value="Decaprenyl diphosphate synthase-like"/>
    <property type="match status" value="1"/>
</dbReference>
<dbReference type="EMBL" id="CP045119">
    <property type="protein sequence ID" value="QIN83760.1"/>
    <property type="molecule type" value="Genomic_DNA"/>
</dbReference>
<accession>A0A6G8QB98</accession>
<sequence length="327" mass="36525">MPSPPSGLPEFLDWPTERVAGWVADHPGPLVAGWPFNGTRRWFLGHRGARREDYLSTLVRRQAEFYRMVLDHGVAAILAPSFGELNLRRGEEYARHALGGLLRIGTDEVYQELFRRGVRVRFYGDYRRALAAPEYRPMVEACDEIMAATAEGEGPLLLFGLFADGPYQNIAGLAVESFRKNAEVPDRGTLIEAYYGVPVPDLSFFVGFEQPQLFDVPLVATGWEDLYFTLNPTPEVGQNQLREILYDHLVTRRVPEVEYERLPEEAKARIVDEGRRAGTVGLGRVDPLTGLWRPVLPEVEGFAERSGPRSPGSSASASLESRPDDGP</sequence>
<reference evidence="2 3" key="1">
    <citation type="submission" date="2019-10" db="EMBL/GenBank/DDBJ databases">
        <title>Rubrobacter sp nov SCSIO 52090 isolated from a deep-sea sediment in the South China Sea.</title>
        <authorList>
            <person name="Chen R.W."/>
        </authorList>
    </citation>
    <scope>NUCLEOTIDE SEQUENCE [LARGE SCALE GENOMIC DNA]</scope>
    <source>
        <strain evidence="2 3">SCSIO 52909</strain>
    </source>
</reference>
<name>A0A6G8QB98_9ACTN</name>
<dbReference type="Proteomes" id="UP000501452">
    <property type="component" value="Chromosome"/>
</dbReference>
<evidence type="ECO:0000313" key="2">
    <source>
        <dbReference type="EMBL" id="QIN83760.1"/>
    </source>
</evidence>
<dbReference type="InterPro" id="IPR036424">
    <property type="entry name" value="UPP_synth-like_sf"/>
</dbReference>
<feature type="region of interest" description="Disordered" evidence="1">
    <location>
        <begin position="302"/>
        <end position="327"/>
    </location>
</feature>
<dbReference type="GO" id="GO:0016765">
    <property type="term" value="F:transferase activity, transferring alkyl or aryl (other than methyl) groups"/>
    <property type="evidence" value="ECO:0007669"/>
    <property type="project" value="InterPro"/>
</dbReference>
<evidence type="ECO:0000256" key="1">
    <source>
        <dbReference type="SAM" id="MobiDB-lite"/>
    </source>
</evidence>
<gene>
    <name evidence="2" type="ORF">GBA63_14800</name>
</gene>
<keyword evidence="3" id="KW-1185">Reference proteome</keyword>
<evidence type="ECO:0000313" key="3">
    <source>
        <dbReference type="Proteomes" id="UP000501452"/>
    </source>
</evidence>
<protein>
    <submittedName>
        <fullName evidence="2">Uncharacterized protein</fullName>
    </submittedName>
</protein>
<proteinExistence type="predicted"/>
<dbReference type="RefSeq" id="WP_166177338.1">
    <property type="nucleotide sequence ID" value="NZ_CP045119.1"/>
</dbReference>
<dbReference type="KEGG" id="rub:GBA63_14800"/>
<feature type="compositionally biased region" description="Low complexity" evidence="1">
    <location>
        <begin position="308"/>
        <end position="320"/>
    </location>
</feature>